<dbReference type="VEuPathDB" id="FungiDB:YALI1_B05522g"/>
<dbReference type="KEGG" id="yli:2906762"/>
<name>A0A1D8N6E5_YARLL</name>
<dbReference type="InterPro" id="IPR050052">
    <property type="entry name" value="ATP-dep_Clp_protease_ClpX"/>
</dbReference>
<dbReference type="Proteomes" id="UP000182444">
    <property type="component" value="Chromosome 1B"/>
</dbReference>
<reference evidence="7 9" key="2">
    <citation type="submission" date="2018-07" db="EMBL/GenBank/DDBJ databases">
        <title>Draft Genome Assemblies for Five Robust Yarrowia lipolytica Strains Exhibiting High Lipid Production and Pentose Sugar Utilization and Sugar Alcohol Secretion from Undetoxified Lignocellulosic Biomass Hydrolysates.</title>
        <authorList>
            <consortium name="DOE Joint Genome Institute"/>
            <person name="Walker C."/>
            <person name="Ryu S."/>
            <person name="Na H."/>
            <person name="Zane M."/>
            <person name="LaButti K."/>
            <person name="Lipzen A."/>
            <person name="Haridas S."/>
            <person name="Barry K."/>
            <person name="Grigoriev I.V."/>
            <person name="Quarterman J."/>
            <person name="Slininger P."/>
            <person name="Dien B."/>
            <person name="Trinh C.T."/>
        </authorList>
    </citation>
    <scope>NUCLEOTIDE SEQUENCE [LARGE SCALE GENOMIC DNA]</scope>
    <source>
        <strain evidence="7 9">YB392</strain>
    </source>
</reference>
<dbReference type="AlphaFoldDB" id="A0A1D8N6E5"/>
<dbReference type="RefSeq" id="XP_500482.1">
    <property type="nucleotide sequence ID" value="XM_500482.1"/>
</dbReference>
<organism evidence="6 8">
    <name type="scientific">Yarrowia lipolytica</name>
    <name type="common">Candida lipolytica</name>
    <dbReference type="NCBI Taxonomy" id="4952"/>
    <lineage>
        <taxon>Eukaryota</taxon>
        <taxon>Fungi</taxon>
        <taxon>Dikarya</taxon>
        <taxon>Ascomycota</taxon>
        <taxon>Saccharomycotina</taxon>
        <taxon>Dipodascomycetes</taxon>
        <taxon>Dipodascales</taxon>
        <taxon>Dipodascales incertae sedis</taxon>
        <taxon>Yarrowia</taxon>
    </lineage>
</organism>
<dbReference type="GeneID" id="2906762"/>
<evidence type="ECO:0000256" key="3">
    <source>
        <dbReference type="SAM" id="MobiDB-lite"/>
    </source>
</evidence>
<feature type="region of interest" description="Disordered" evidence="3">
    <location>
        <begin position="27"/>
        <end position="93"/>
    </location>
</feature>
<feature type="compositionally biased region" description="Polar residues" evidence="3">
    <location>
        <begin position="555"/>
        <end position="566"/>
    </location>
</feature>
<dbReference type="Pfam" id="PF07724">
    <property type="entry name" value="AAA_2"/>
    <property type="match status" value="1"/>
</dbReference>
<dbReference type="Proteomes" id="UP000256601">
    <property type="component" value="Unassembled WGS sequence"/>
</dbReference>
<evidence type="ECO:0000256" key="1">
    <source>
        <dbReference type="ARBA" id="ARBA00022741"/>
    </source>
</evidence>
<dbReference type="InterPro" id="IPR003593">
    <property type="entry name" value="AAA+_ATPase"/>
</dbReference>
<evidence type="ECO:0000313" key="9">
    <source>
        <dbReference type="Proteomes" id="UP000256601"/>
    </source>
</evidence>
<dbReference type="PANTHER" id="PTHR48102:SF7">
    <property type="entry name" value="ATP-DEPENDENT CLP PROTEASE ATP-BINDING SUBUNIT CLPX-LIKE, MITOCHONDRIAL"/>
    <property type="match status" value="1"/>
</dbReference>
<sequence>MSLRLLTRVVVTQKQHCVSFHTLQPQSYTTTKGPYEDVEEPKKRRKRTVKSDTEPKNTDPTLAEARKQRTVPTAALNEETQSTGPPGGEPPRRAVAPDMTPRKLLAKLNQFIVGQDRSKKVFAVAIYNHYLRSGLLIDERQWSDYMKRINAAKGKISDRWENTDEPQSTDYINVLKEEYDEETESQVIPDKANLLVVGPSGSGKTMMAKTLASFLSLPISISDCTALTQAGYVGDDVQSCVQQLYQVCGGDVERCEHGIIVLDEIDKLAKREGSGRDVSGEGVQQSLLKMLEGTLVQISGTPGRAQTTAGLPGGGSAMPKESVTINTQNILFILMGAFVGLSDVVSARCNTSSDIGFGAHVRQTGEDEGKQKDSQDKLVTLANGETANALDLITSEDLKKYGLIPELLGRAPTIVKLNHLTEEDLLRILIEPKNALVEQFRVKFKSFGTRIVFTKPALRIIAKTALSEGLGARGLHAVMEKICLNANYECPGTSTKYVLVDSSVLRDFSMTNNTRDVTLKYYSRGQNYVFIQDIAEEDAALADEIEKELAERPTVSKNSSNGTSSFGVREAARDVF</sequence>
<dbReference type="GO" id="GO:0005524">
    <property type="term" value="F:ATP binding"/>
    <property type="evidence" value="ECO:0007669"/>
    <property type="project" value="UniProtKB-KW"/>
</dbReference>
<accession>A0A1D8N6E5</accession>
<keyword evidence="2" id="KW-0067">ATP-binding</keyword>
<dbReference type="OMA" id="HRSDFTN"/>
<reference evidence="6 8" key="1">
    <citation type="journal article" date="2016" name="PLoS ONE">
        <title>Sequence Assembly of Yarrowia lipolytica Strain W29/CLIB89 Shows Transposable Element Diversity.</title>
        <authorList>
            <person name="Magnan C."/>
            <person name="Yu J."/>
            <person name="Chang I."/>
            <person name="Jahn E."/>
            <person name="Kanomata Y."/>
            <person name="Wu J."/>
            <person name="Zeller M."/>
            <person name="Oakes M."/>
            <person name="Baldi P."/>
            <person name="Sandmeyer S."/>
        </authorList>
    </citation>
    <scope>NUCLEOTIDE SEQUENCE [LARGE SCALE GENOMIC DNA]</scope>
    <source>
        <strain evidence="6">CLIB89</strain>
        <strain evidence="8">CLIB89(W29)</strain>
    </source>
</reference>
<dbReference type="InterPro" id="IPR019489">
    <property type="entry name" value="Clp_ATPase_C"/>
</dbReference>
<evidence type="ECO:0000313" key="6">
    <source>
        <dbReference type="EMBL" id="AOW01194.1"/>
    </source>
</evidence>
<dbReference type="VEuPathDB" id="FungiDB:YALI0_B04158g"/>
<dbReference type="GO" id="GO:0005759">
    <property type="term" value="C:mitochondrial matrix"/>
    <property type="evidence" value="ECO:0007669"/>
    <property type="project" value="EnsemblFungi"/>
</dbReference>
<dbReference type="GO" id="GO:0051603">
    <property type="term" value="P:proteolysis involved in protein catabolic process"/>
    <property type="evidence" value="ECO:0007669"/>
    <property type="project" value="TreeGrafter"/>
</dbReference>
<evidence type="ECO:0000256" key="2">
    <source>
        <dbReference type="ARBA" id="ARBA00022840"/>
    </source>
</evidence>
<dbReference type="eggNOG" id="KOG0745">
    <property type="taxonomic scope" value="Eukaryota"/>
</dbReference>
<keyword evidence="1" id="KW-0547">Nucleotide-binding</keyword>
<dbReference type="Gene3D" id="1.10.8.60">
    <property type="match status" value="1"/>
</dbReference>
<dbReference type="GO" id="GO:0030150">
    <property type="term" value="P:protein import into mitochondrial matrix"/>
    <property type="evidence" value="ECO:0007669"/>
    <property type="project" value="EnsemblFungi"/>
</dbReference>
<dbReference type="EMBL" id="CP017554">
    <property type="protein sequence ID" value="AOW01194.1"/>
    <property type="molecule type" value="Genomic_DNA"/>
</dbReference>
<dbReference type="InterPro" id="IPR003959">
    <property type="entry name" value="ATPase_AAA_core"/>
</dbReference>
<dbReference type="GO" id="GO:0016887">
    <property type="term" value="F:ATP hydrolysis activity"/>
    <property type="evidence" value="ECO:0007669"/>
    <property type="project" value="EnsemblFungi"/>
</dbReference>
<feature type="domain" description="AAA+ ATPase" evidence="4">
    <location>
        <begin position="190"/>
        <end position="331"/>
    </location>
</feature>
<evidence type="ECO:0000259" key="5">
    <source>
        <dbReference type="SMART" id="SM01086"/>
    </source>
</evidence>
<proteinExistence type="predicted"/>
<dbReference type="OrthoDB" id="1721884at2759"/>
<evidence type="ECO:0000313" key="8">
    <source>
        <dbReference type="Proteomes" id="UP000182444"/>
    </source>
</evidence>
<dbReference type="Gene3D" id="3.40.50.300">
    <property type="entry name" value="P-loop containing nucleotide triphosphate hydrolases"/>
    <property type="match status" value="1"/>
</dbReference>
<dbReference type="SMART" id="SM00382">
    <property type="entry name" value="AAA"/>
    <property type="match status" value="1"/>
</dbReference>
<keyword evidence="7" id="KW-0378">Hydrolase</keyword>
<dbReference type="PANTHER" id="PTHR48102">
    <property type="entry name" value="ATP-DEPENDENT CLP PROTEASE ATP-BINDING SUBUNIT CLPX-LIKE, MITOCHONDRIAL-RELATED"/>
    <property type="match status" value="1"/>
</dbReference>
<dbReference type="SMART" id="SM01086">
    <property type="entry name" value="ClpB_D2-small"/>
    <property type="match status" value="1"/>
</dbReference>
<feature type="region of interest" description="Disordered" evidence="3">
    <location>
        <begin position="551"/>
        <end position="576"/>
    </location>
</feature>
<gene>
    <name evidence="7" type="ORF">B0I71DRAFT_129806</name>
    <name evidence="6" type="ORF">YALI1_B05522g</name>
</gene>
<dbReference type="SUPFAM" id="SSF52540">
    <property type="entry name" value="P-loop containing nucleoside triphosphate hydrolases"/>
    <property type="match status" value="1"/>
</dbReference>
<dbReference type="GO" id="GO:0042026">
    <property type="term" value="P:protein refolding"/>
    <property type="evidence" value="ECO:0007669"/>
    <property type="project" value="EnsemblFungi"/>
</dbReference>
<feature type="domain" description="Clp ATPase C-terminal" evidence="5">
    <location>
        <begin position="420"/>
        <end position="505"/>
    </location>
</feature>
<dbReference type="InterPro" id="IPR027417">
    <property type="entry name" value="P-loop_NTPase"/>
</dbReference>
<evidence type="ECO:0000259" key="4">
    <source>
        <dbReference type="SMART" id="SM00382"/>
    </source>
</evidence>
<evidence type="ECO:0000313" key="7">
    <source>
        <dbReference type="EMBL" id="RDW27082.1"/>
    </source>
</evidence>
<dbReference type="EMBL" id="KZ858969">
    <property type="protein sequence ID" value="RDW27082.1"/>
    <property type="molecule type" value="Genomic_DNA"/>
</dbReference>
<protein>
    <submittedName>
        <fullName evidence="7">P-loop containing nucleoside triphosphate hydrolase protein</fullName>
    </submittedName>
</protein>